<proteinExistence type="predicted"/>
<dbReference type="Gene3D" id="3.40.50.10190">
    <property type="entry name" value="BRCT domain"/>
    <property type="match status" value="1"/>
</dbReference>
<keyword evidence="3" id="KW-1185">Reference proteome</keyword>
<gene>
    <name evidence="2" type="ORF">FBUS_03081</name>
</gene>
<organism evidence="2 3">
    <name type="scientific">Fasciolopsis buskii</name>
    <dbReference type="NCBI Taxonomy" id="27845"/>
    <lineage>
        <taxon>Eukaryota</taxon>
        <taxon>Metazoa</taxon>
        <taxon>Spiralia</taxon>
        <taxon>Lophotrochozoa</taxon>
        <taxon>Platyhelminthes</taxon>
        <taxon>Trematoda</taxon>
        <taxon>Digenea</taxon>
        <taxon>Plagiorchiida</taxon>
        <taxon>Echinostomata</taxon>
        <taxon>Echinostomatoidea</taxon>
        <taxon>Fasciolidae</taxon>
        <taxon>Fasciolopsis</taxon>
    </lineage>
</organism>
<dbReference type="EMBL" id="LUCM01011150">
    <property type="protein sequence ID" value="KAA0184361.1"/>
    <property type="molecule type" value="Genomic_DNA"/>
</dbReference>
<reference evidence="2" key="1">
    <citation type="submission" date="2019-05" db="EMBL/GenBank/DDBJ databases">
        <title>Annotation for the trematode Fasciolopsis buski.</title>
        <authorList>
            <person name="Choi Y.-J."/>
        </authorList>
    </citation>
    <scope>NUCLEOTIDE SEQUENCE</scope>
    <source>
        <strain evidence="2">HT</strain>
        <tissue evidence="2">Whole worm</tissue>
    </source>
</reference>
<dbReference type="InterPro" id="IPR036420">
    <property type="entry name" value="BRCT_dom_sf"/>
</dbReference>
<accession>A0A8E0RLH8</accession>
<dbReference type="SUPFAM" id="SSF52113">
    <property type="entry name" value="BRCT domain"/>
    <property type="match status" value="1"/>
</dbReference>
<dbReference type="OrthoDB" id="25840at2759"/>
<protein>
    <recommendedName>
        <fullName evidence="1">BRCT domain-containing protein</fullName>
    </recommendedName>
</protein>
<feature type="domain" description="BRCT" evidence="1">
    <location>
        <begin position="1"/>
        <end position="53"/>
    </location>
</feature>
<dbReference type="InterPro" id="IPR001357">
    <property type="entry name" value="BRCT_dom"/>
</dbReference>
<dbReference type="PROSITE" id="PS50172">
    <property type="entry name" value="BRCT"/>
    <property type="match status" value="1"/>
</dbReference>
<sequence>MNSDVQFVVTRSAWNDEFDAALTDNANLIFVQPDWILACDKQARRVPFQKYLVVG</sequence>
<comment type="caution">
    <text evidence="2">The sequence shown here is derived from an EMBL/GenBank/DDBJ whole genome shotgun (WGS) entry which is preliminary data.</text>
</comment>
<evidence type="ECO:0000259" key="1">
    <source>
        <dbReference type="PROSITE" id="PS50172"/>
    </source>
</evidence>
<dbReference type="Proteomes" id="UP000728185">
    <property type="component" value="Unassembled WGS sequence"/>
</dbReference>
<evidence type="ECO:0000313" key="3">
    <source>
        <dbReference type="Proteomes" id="UP000728185"/>
    </source>
</evidence>
<name>A0A8E0RLH8_9TREM</name>
<dbReference type="AlphaFoldDB" id="A0A8E0RLH8"/>
<evidence type="ECO:0000313" key="2">
    <source>
        <dbReference type="EMBL" id="KAA0184361.1"/>
    </source>
</evidence>